<dbReference type="GO" id="GO:0009103">
    <property type="term" value="P:lipopolysaccharide biosynthetic process"/>
    <property type="evidence" value="ECO:0007669"/>
    <property type="project" value="TreeGrafter"/>
</dbReference>
<comment type="caution">
    <text evidence="3">The sequence shown here is derived from an EMBL/GenBank/DDBJ whole genome shotgun (WGS) entry which is preliminary data.</text>
</comment>
<dbReference type="InterPro" id="IPR001296">
    <property type="entry name" value="Glyco_trans_1"/>
</dbReference>
<gene>
    <name evidence="3" type="ORF">DGQ38_13600</name>
</gene>
<dbReference type="Gene3D" id="3.40.50.2000">
    <property type="entry name" value="Glycogen Phosphorylase B"/>
    <property type="match status" value="1"/>
</dbReference>
<evidence type="ECO:0000313" key="4">
    <source>
        <dbReference type="Proteomes" id="UP000264330"/>
    </source>
</evidence>
<dbReference type="PANTHER" id="PTHR46401">
    <property type="entry name" value="GLYCOSYLTRANSFERASE WBBK-RELATED"/>
    <property type="match status" value="1"/>
</dbReference>
<feature type="domain" description="Glycosyl transferase family 1" evidence="2">
    <location>
        <begin position="127"/>
        <end position="244"/>
    </location>
</feature>
<evidence type="ECO:0000256" key="1">
    <source>
        <dbReference type="ARBA" id="ARBA00022679"/>
    </source>
</evidence>
<dbReference type="AlphaFoldDB" id="A0A3D5J1W9"/>
<evidence type="ECO:0000313" key="3">
    <source>
        <dbReference type="EMBL" id="HCV82075.1"/>
    </source>
</evidence>
<dbReference type="EMBL" id="DPMF01000311">
    <property type="protein sequence ID" value="HCV82075.1"/>
    <property type="molecule type" value="Genomic_DNA"/>
</dbReference>
<dbReference type="Pfam" id="PF00534">
    <property type="entry name" value="Glycos_transf_1"/>
    <property type="match status" value="1"/>
</dbReference>
<dbReference type="PANTHER" id="PTHR46401:SF2">
    <property type="entry name" value="GLYCOSYLTRANSFERASE WBBK-RELATED"/>
    <property type="match status" value="1"/>
</dbReference>
<keyword evidence="1" id="KW-0808">Transferase</keyword>
<reference evidence="3 4" key="1">
    <citation type="journal article" date="2018" name="Nat. Biotechnol.">
        <title>A standardized bacterial taxonomy based on genome phylogeny substantially revises the tree of life.</title>
        <authorList>
            <person name="Parks D.H."/>
            <person name="Chuvochina M."/>
            <person name="Waite D.W."/>
            <person name="Rinke C."/>
            <person name="Skarshewski A."/>
            <person name="Chaumeil P.A."/>
            <person name="Hugenholtz P."/>
        </authorList>
    </citation>
    <scope>NUCLEOTIDE SEQUENCE [LARGE SCALE GENOMIC DNA]</scope>
    <source>
        <strain evidence="3">UBA9359</strain>
    </source>
</reference>
<sequence length="317" mass="37386">MLPYGGTEIQYDYLKKYATKHLLDLVQITTSIPEKEPLHPLRPNILWIKNSYDQPNLAPWFKNKENHSKYDWYVFNSHWTYEKYRYIFKVPDTRSLVIKNGIDYEELKLKTDFTYKAPLKLVYFSTPWRGLDVLLKAMELLKNEKEIELDVYASTIIYGDAFHMANESKFLKLYERAANLKNVNYKGYCRHSVLVDKLKDYDVSVHPSTFEETFCISAMEALAAGCMLITTDLGAIPETCAEFPIYIPYSADKEHLAIQTAESIKQTQLILSTKDTSQSLKFQQQYYKYYYDWKIIGSFWDRFLRGALHVRRKEKNI</sequence>
<dbReference type="Proteomes" id="UP000264330">
    <property type="component" value="Unassembled WGS sequence"/>
</dbReference>
<evidence type="ECO:0000259" key="2">
    <source>
        <dbReference type="Pfam" id="PF00534"/>
    </source>
</evidence>
<organism evidence="3 4">
    <name type="scientific">Zunongwangia profunda</name>
    <dbReference type="NCBI Taxonomy" id="398743"/>
    <lineage>
        <taxon>Bacteria</taxon>
        <taxon>Pseudomonadati</taxon>
        <taxon>Bacteroidota</taxon>
        <taxon>Flavobacteriia</taxon>
        <taxon>Flavobacteriales</taxon>
        <taxon>Flavobacteriaceae</taxon>
        <taxon>Zunongwangia</taxon>
    </lineage>
</organism>
<dbReference type="GO" id="GO:0016757">
    <property type="term" value="F:glycosyltransferase activity"/>
    <property type="evidence" value="ECO:0007669"/>
    <property type="project" value="InterPro"/>
</dbReference>
<protein>
    <recommendedName>
        <fullName evidence="2">Glycosyl transferase family 1 domain-containing protein</fullName>
    </recommendedName>
</protein>
<dbReference type="SUPFAM" id="SSF53756">
    <property type="entry name" value="UDP-Glycosyltransferase/glycogen phosphorylase"/>
    <property type="match status" value="1"/>
</dbReference>
<name>A0A3D5J1W9_9FLAO</name>
<accession>A0A3D5J1W9</accession>
<proteinExistence type="predicted"/>
<dbReference type="RefSeq" id="WP_273301029.1">
    <property type="nucleotide sequence ID" value="NZ_CAJXAW010000149.1"/>
</dbReference>
<dbReference type="CDD" id="cd03801">
    <property type="entry name" value="GT4_PimA-like"/>
    <property type="match status" value="1"/>
</dbReference>